<evidence type="ECO:0000256" key="6">
    <source>
        <dbReference type="ARBA" id="ARBA00072882"/>
    </source>
</evidence>
<keyword evidence="3" id="KW-0805">Transcription regulation</keyword>
<dbReference type="WBParaSite" id="BTMF_0001690601-mRNA-1">
    <property type="protein sequence ID" value="BTMF_0001690601-mRNA-1"/>
    <property type="gene ID" value="BTMF_0001690601"/>
</dbReference>
<dbReference type="InterPro" id="IPR009072">
    <property type="entry name" value="Histone-fold"/>
</dbReference>
<evidence type="ECO:0000313" key="8">
    <source>
        <dbReference type="WBParaSite" id="BTMF_0001690601-mRNA-1"/>
    </source>
</evidence>
<dbReference type="FunFam" id="1.10.20.10:FF:000061">
    <property type="entry name" value="TFIID subunit"/>
    <property type="match status" value="1"/>
</dbReference>
<sequence>LVANFSSEQLARYECFRRSSFPKSAIRKLIHQATGVTPGHNVIIAVAGLAKVFAGELVEEDGNILALDIRERMGEEGEPLKPHHIQIAYDQLREKGKLFPPYGSRRNPFI</sequence>
<evidence type="ECO:0000256" key="4">
    <source>
        <dbReference type="ARBA" id="ARBA00023163"/>
    </source>
</evidence>
<dbReference type="PANTHER" id="PTHR13218">
    <property type="entry name" value="TRANSCRIPTION INITIATION FACTOR TFIID SUBUNIT 11-RELATED"/>
    <property type="match status" value="1"/>
</dbReference>
<dbReference type="InterPro" id="IPR045127">
    <property type="entry name" value="TAF11-like"/>
</dbReference>
<feature type="domain" description="TAFII28-like protein" evidence="7">
    <location>
        <begin position="1"/>
        <end position="90"/>
    </location>
</feature>
<accession>A0A0R3RA43</accession>
<dbReference type="GO" id="GO:0005669">
    <property type="term" value="C:transcription factor TFIID complex"/>
    <property type="evidence" value="ECO:0007669"/>
    <property type="project" value="InterPro"/>
</dbReference>
<evidence type="ECO:0000256" key="2">
    <source>
        <dbReference type="ARBA" id="ARBA00009788"/>
    </source>
</evidence>
<protein>
    <recommendedName>
        <fullName evidence="6">Transcription initiation factor TFIID subunit 11</fullName>
    </recommendedName>
</protein>
<keyword evidence="5" id="KW-0539">Nucleus</keyword>
<evidence type="ECO:0000256" key="5">
    <source>
        <dbReference type="ARBA" id="ARBA00023242"/>
    </source>
</evidence>
<dbReference type="InterPro" id="IPR006809">
    <property type="entry name" value="TAFII28_dom"/>
</dbReference>
<organism evidence="8">
    <name type="scientific">Brugia timori</name>
    <dbReference type="NCBI Taxonomy" id="42155"/>
    <lineage>
        <taxon>Eukaryota</taxon>
        <taxon>Metazoa</taxon>
        <taxon>Ecdysozoa</taxon>
        <taxon>Nematoda</taxon>
        <taxon>Chromadorea</taxon>
        <taxon>Rhabditida</taxon>
        <taxon>Spirurina</taxon>
        <taxon>Spiruromorpha</taxon>
        <taxon>Filarioidea</taxon>
        <taxon>Onchocercidae</taxon>
        <taxon>Brugia</taxon>
    </lineage>
</organism>
<comment type="similarity">
    <text evidence="2">Belongs to the TAF11 family.</text>
</comment>
<reference evidence="8" key="1">
    <citation type="submission" date="2017-02" db="UniProtKB">
        <authorList>
            <consortium name="WormBaseParasite"/>
        </authorList>
    </citation>
    <scope>IDENTIFICATION</scope>
</reference>
<dbReference type="SUPFAM" id="SSF47113">
    <property type="entry name" value="Histone-fold"/>
    <property type="match status" value="1"/>
</dbReference>
<dbReference type="STRING" id="42155.A0A0R3RA43"/>
<dbReference type="AlphaFoldDB" id="A0A0R3RA43"/>
<dbReference type="GO" id="GO:0051123">
    <property type="term" value="P:RNA polymerase II preinitiation complex assembly"/>
    <property type="evidence" value="ECO:0007669"/>
    <property type="project" value="InterPro"/>
</dbReference>
<evidence type="ECO:0000256" key="3">
    <source>
        <dbReference type="ARBA" id="ARBA00023015"/>
    </source>
</evidence>
<proteinExistence type="inferred from homology"/>
<keyword evidence="4" id="KW-0804">Transcription</keyword>
<dbReference type="GO" id="GO:0016251">
    <property type="term" value="F:RNA polymerase II general transcription initiation factor activity"/>
    <property type="evidence" value="ECO:0007669"/>
    <property type="project" value="TreeGrafter"/>
</dbReference>
<evidence type="ECO:0000259" key="7">
    <source>
        <dbReference type="Pfam" id="PF04719"/>
    </source>
</evidence>
<dbReference type="PANTHER" id="PTHR13218:SF8">
    <property type="entry name" value="TRANSCRIPTION INITIATION FACTOR TFIID SUBUNIT 11"/>
    <property type="match status" value="1"/>
</dbReference>
<evidence type="ECO:0000256" key="1">
    <source>
        <dbReference type="ARBA" id="ARBA00004123"/>
    </source>
</evidence>
<dbReference type="Pfam" id="PF04719">
    <property type="entry name" value="TAFII28"/>
    <property type="match status" value="1"/>
</dbReference>
<dbReference type="GO" id="GO:0046982">
    <property type="term" value="F:protein heterodimerization activity"/>
    <property type="evidence" value="ECO:0007669"/>
    <property type="project" value="InterPro"/>
</dbReference>
<name>A0A0R3RA43_9BILA</name>
<dbReference type="CDD" id="cd08048">
    <property type="entry name" value="HFD_TAF11"/>
    <property type="match status" value="1"/>
</dbReference>
<comment type="subcellular location">
    <subcellularLocation>
        <location evidence="1">Nucleus</location>
    </subcellularLocation>
</comment>
<dbReference type="Gene3D" id="1.10.20.10">
    <property type="entry name" value="Histone, subunit A"/>
    <property type="match status" value="1"/>
</dbReference>